<dbReference type="InterPro" id="IPR045863">
    <property type="entry name" value="CorA_TM1_TM2"/>
</dbReference>
<dbReference type="Proteomes" id="UP001172102">
    <property type="component" value="Unassembled WGS sequence"/>
</dbReference>
<dbReference type="SUPFAM" id="SSF144083">
    <property type="entry name" value="Magnesium transport protein CorA, transmembrane region"/>
    <property type="match status" value="1"/>
</dbReference>
<gene>
    <name evidence="6" type="ORF">B0H67DRAFT_110804</name>
</gene>
<keyword evidence="7" id="KW-1185">Reference proteome</keyword>
<dbReference type="GO" id="GO:0046873">
    <property type="term" value="F:metal ion transmembrane transporter activity"/>
    <property type="evidence" value="ECO:0007669"/>
    <property type="project" value="InterPro"/>
</dbReference>
<evidence type="ECO:0000313" key="7">
    <source>
        <dbReference type="Proteomes" id="UP001172102"/>
    </source>
</evidence>
<protein>
    <submittedName>
        <fullName evidence="6">Uncharacterized protein</fullName>
    </submittedName>
</protein>
<evidence type="ECO:0000256" key="5">
    <source>
        <dbReference type="SAM" id="Phobius"/>
    </source>
</evidence>
<accession>A0AA40AZ85</accession>
<dbReference type="GO" id="GO:0016020">
    <property type="term" value="C:membrane"/>
    <property type="evidence" value="ECO:0007669"/>
    <property type="project" value="UniProtKB-SubCell"/>
</dbReference>
<dbReference type="AlphaFoldDB" id="A0AA40AZ85"/>
<sequence>MTQLSKHTGGSPNTLTGHSHSHNSMLLHLACESESTARSVKMITLIPLLYLPPSFLATVFGMNFFVVTDIGKTPRLGLLRDSWLYLAIAVPLTALTVVVWLYWQGRERRAVQNSRLSALGRESSAHPPPHIAMDS</sequence>
<evidence type="ECO:0000256" key="1">
    <source>
        <dbReference type="ARBA" id="ARBA00004141"/>
    </source>
</evidence>
<feature type="transmembrane region" description="Helical" evidence="5">
    <location>
        <begin position="48"/>
        <end position="71"/>
    </location>
</feature>
<feature type="transmembrane region" description="Helical" evidence="5">
    <location>
        <begin position="83"/>
        <end position="103"/>
    </location>
</feature>
<keyword evidence="4 5" id="KW-0472">Membrane</keyword>
<reference evidence="6" key="1">
    <citation type="submission" date="2023-06" db="EMBL/GenBank/DDBJ databases">
        <title>Genome-scale phylogeny and comparative genomics of the fungal order Sordariales.</title>
        <authorList>
            <consortium name="Lawrence Berkeley National Laboratory"/>
            <person name="Hensen N."/>
            <person name="Bonometti L."/>
            <person name="Westerberg I."/>
            <person name="Brannstrom I.O."/>
            <person name="Guillou S."/>
            <person name="Cros-Aarteil S."/>
            <person name="Calhoun S."/>
            <person name="Haridas S."/>
            <person name="Kuo A."/>
            <person name="Mondo S."/>
            <person name="Pangilinan J."/>
            <person name="Riley R."/>
            <person name="Labutti K."/>
            <person name="Andreopoulos B."/>
            <person name="Lipzen A."/>
            <person name="Chen C."/>
            <person name="Yanf M."/>
            <person name="Daum C."/>
            <person name="Ng V."/>
            <person name="Clum A."/>
            <person name="Steindorff A."/>
            <person name="Ohm R."/>
            <person name="Martin F."/>
            <person name="Silar P."/>
            <person name="Natvig D."/>
            <person name="Lalanne C."/>
            <person name="Gautier V."/>
            <person name="Ament-Velasquez S.L."/>
            <person name="Kruys A."/>
            <person name="Hutchinson M.I."/>
            <person name="Powell A.J."/>
            <person name="Barry K."/>
            <person name="Miller A.N."/>
            <person name="Grigoriev I.V."/>
            <person name="Debuchy R."/>
            <person name="Gladieux P."/>
            <person name="Thoren M.H."/>
            <person name="Johannesson H."/>
        </authorList>
    </citation>
    <scope>NUCLEOTIDE SEQUENCE</scope>
    <source>
        <strain evidence="6">SMH4607-1</strain>
    </source>
</reference>
<keyword evidence="2 5" id="KW-0812">Transmembrane</keyword>
<evidence type="ECO:0000256" key="2">
    <source>
        <dbReference type="ARBA" id="ARBA00022692"/>
    </source>
</evidence>
<comment type="caution">
    <text evidence="6">The sequence shown here is derived from an EMBL/GenBank/DDBJ whole genome shotgun (WGS) entry which is preliminary data.</text>
</comment>
<organism evidence="6 7">
    <name type="scientific">Lasiosphaeris hirsuta</name>
    <dbReference type="NCBI Taxonomy" id="260670"/>
    <lineage>
        <taxon>Eukaryota</taxon>
        <taxon>Fungi</taxon>
        <taxon>Dikarya</taxon>
        <taxon>Ascomycota</taxon>
        <taxon>Pezizomycotina</taxon>
        <taxon>Sordariomycetes</taxon>
        <taxon>Sordariomycetidae</taxon>
        <taxon>Sordariales</taxon>
        <taxon>Lasiosphaeriaceae</taxon>
        <taxon>Lasiosphaeris</taxon>
    </lineage>
</organism>
<evidence type="ECO:0000313" key="6">
    <source>
        <dbReference type="EMBL" id="KAK0724688.1"/>
    </source>
</evidence>
<proteinExistence type="predicted"/>
<dbReference type="EMBL" id="JAUKUA010000002">
    <property type="protein sequence ID" value="KAK0724688.1"/>
    <property type="molecule type" value="Genomic_DNA"/>
</dbReference>
<evidence type="ECO:0000256" key="4">
    <source>
        <dbReference type="ARBA" id="ARBA00023136"/>
    </source>
</evidence>
<name>A0AA40AZ85_9PEZI</name>
<dbReference type="Pfam" id="PF01544">
    <property type="entry name" value="CorA"/>
    <property type="match status" value="1"/>
</dbReference>
<dbReference type="InterPro" id="IPR002523">
    <property type="entry name" value="MgTranspt_CorA/ZnTranspt_ZntB"/>
</dbReference>
<dbReference type="Gene3D" id="1.20.58.340">
    <property type="entry name" value="Magnesium transport protein CorA, transmembrane region"/>
    <property type="match status" value="1"/>
</dbReference>
<evidence type="ECO:0000256" key="3">
    <source>
        <dbReference type="ARBA" id="ARBA00022989"/>
    </source>
</evidence>
<keyword evidence="3 5" id="KW-1133">Transmembrane helix</keyword>
<comment type="subcellular location">
    <subcellularLocation>
        <location evidence="1">Membrane</location>
        <topology evidence="1">Multi-pass membrane protein</topology>
    </subcellularLocation>
</comment>